<feature type="transmembrane region" description="Helical" evidence="3">
    <location>
        <begin position="6"/>
        <end position="24"/>
    </location>
</feature>
<keyword evidence="3" id="KW-1133">Transmembrane helix</keyword>
<dbReference type="OrthoDB" id="5875463at2759"/>
<sequence>MVDPVFLGLIGLGVVLSVICFFILKMAPKEKSFEEAYGKNAMKLLSEENNKSKQKPKNKKSKEKKEPEEKKPEPAEKPKPDSKFEVKDKKPEEKVEQKIVKPVEQKDDNEPKAPKKKNKADSELKKAESKKNDNVTEQVQVKSASLQNSSPPKPKTKKAGPLNFDRLLNRLAELDLESEVVEFIKKLNEQVQSAEKKNKEDQKFKKELTDKEREIDRLQDILETSHTEIAKVKSLEEALAESNGKYQSVELSLKNKLTEHRQLTEKVAYLQKQLALSASKASQSDQLAQEHEKIKNEFNQKMSQLVIDAKKDESKVKELIAERDGLHKQLEELKLSAGAVEKVAQLEKEINEAKETVQRSLDELKESNEKYQTIDQSLKAKLREEQQWMEKVVSLQKQLAESETIVAKANQLNKENEQLKNEFNQKINKLADDLTLYETENKNLKTEKDQLQSKVTELQQPKEAPKETSSEDAERIKQLEQELEDQKRRNKELRERNYKLFDLAKEKEESVRSVKPSQSGSVKEEKSNDAEELVKSLAKACGLSSPSDFNSQSIEKWFKQAISDITSKHEQQPANGTSSQDVHALEEEIKKLKKDAEHYQVAINVAYEQLEHAAKLADDIQNKHHHPHHHDHHHSHHDRPHHDNHHNEKSQNLSQRRNSVPSQCSEEWEVVG</sequence>
<evidence type="ECO:0000313" key="4">
    <source>
        <dbReference type="EMBL" id="CAD5224584.1"/>
    </source>
</evidence>
<comment type="caution">
    <text evidence="4">The sequence shown here is derived from an EMBL/GenBank/DDBJ whole genome shotgun (WGS) entry which is preliminary data.</text>
</comment>
<feature type="compositionally biased region" description="Basic and acidic residues" evidence="2">
    <location>
        <begin position="463"/>
        <end position="512"/>
    </location>
</feature>
<reference evidence="4" key="1">
    <citation type="submission" date="2020-09" db="EMBL/GenBank/DDBJ databases">
        <authorList>
            <person name="Kikuchi T."/>
        </authorList>
    </citation>
    <scope>NUCLEOTIDE SEQUENCE</scope>
    <source>
        <strain evidence="4">SH1</strain>
    </source>
</reference>
<evidence type="ECO:0000313" key="5">
    <source>
        <dbReference type="Proteomes" id="UP000614601"/>
    </source>
</evidence>
<feature type="compositionally biased region" description="Basic residues" evidence="2">
    <location>
        <begin position="52"/>
        <end position="62"/>
    </location>
</feature>
<keyword evidence="1" id="KW-0175">Coiled coil</keyword>
<evidence type="ECO:0008006" key="6">
    <source>
        <dbReference type="Google" id="ProtNLM"/>
    </source>
</evidence>
<evidence type="ECO:0000256" key="2">
    <source>
        <dbReference type="SAM" id="MobiDB-lite"/>
    </source>
</evidence>
<gene>
    <name evidence="4" type="ORF">BOKJ2_LOCUS11152</name>
</gene>
<accession>A0A811LBN5</accession>
<evidence type="ECO:0000256" key="1">
    <source>
        <dbReference type="SAM" id="Coils"/>
    </source>
</evidence>
<feature type="coiled-coil region" evidence="1">
    <location>
        <begin position="575"/>
        <end position="602"/>
    </location>
</feature>
<organism evidence="4 5">
    <name type="scientific">Bursaphelenchus okinawaensis</name>
    <dbReference type="NCBI Taxonomy" id="465554"/>
    <lineage>
        <taxon>Eukaryota</taxon>
        <taxon>Metazoa</taxon>
        <taxon>Ecdysozoa</taxon>
        <taxon>Nematoda</taxon>
        <taxon>Chromadorea</taxon>
        <taxon>Rhabditida</taxon>
        <taxon>Tylenchina</taxon>
        <taxon>Tylenchomorpha</taxon>
        <taxon>Aphelenchoidea</taxon>
        <taxon>Aphelenchoididae</taxon>
        <taxon>Bursaphelenchus</taxon>
    </lineage>
</organism>
<dbReference type="EMBL" id="CAJFDH010000005">
    <property type="protein sequence ID" value="CAD5224584.1"/>
    <property type="molecule type" value="Genomic_DNA"/>
</dbReference>
<keyword evidence="3" id="KW-0472">Membrane</keyword>
<feature type="region of interest" description="Disordered" evidence="2">
    <location>
        <begin position="46"/>
        <end position="161"/>
    </location>
</feature>
<feature type="compositionally biased region" description="Polar residues" evidence="2">
    <location>
        <begin position="650"/>
        <end position="665"/>
    </location>
</feature>
<dbReference type="Proteomes" id="UP000614601">
    <property type="component" value="Unassembled WGS sequence"/>
</dbReference>
<dbReference type="Proteomes" id="UP000783686">
    <property type="component" value="Unassembled WGS sequence"/>
</dbReference>
<dbReference type="AlphaFoldDB" id="A0A811LBN5"/>
<proteinExistence type="predicted"/>
<feature type="region of interest" description="Disordered" evidence="2">
    <location>
        <begin position="444"/>
        <end position="531"/>
    </location>
</feature>
<evidence type="ECO:0000256" key="3">
    <source>
        <dbReference type="SAM" id="Phobius"/>
    </source>
</evidence>
<feature type="coiled-coil region" evidence="1">
    <location>
        <begin position="184"/>
        <end position="273"/>
    </location>
</feature>
<keyword evidence="5" id="KW-1185">Reference proteome</keyword>
<protein>
    <recommendedName>
        <fullName evidence="6">Ribosome receptor lysine/proline rich domain-containing protein</fullName>
    </recommendedName>
</protein>
<name>A0A811LBN5_9BILA</name>
<feature type="compositionally biased region" description="Basic residues" evidence="2">
    <location>
        <begin position="623"/>
        <end position="644"/>
    </location>
</feature>
<dbReference type="EMBL" id="CAJFCW020000005">
    <property type="protein sequence ID" value="CAG9119992.1"/>
    <property type="molecule type" value="Genomic_DNA"/>
</dbReference>
<feature type="region of interest" description="Disordered" evidence="2">
    <location>
        <begin position="614"/>
        <end position="672"/>
    </location>
</feature>
<feature type="compositionally biased region" description="Basic and acidic residues" evidence="2">
    <location>
        <begin position="63"/>
        <end position="134"/>
    </location>
</feature>
<feature type="compositionally biased region" description="Polar residues" evidence="2">
    <location>
        <begin position="135"/>
        <end position="150"/>
    </location>
</feature>
<keyword evidence="3" id="KW-0812">Transmembrane</keyword>
<feature type="compositionally biased region" description="Basic and acidic residues" evidence="2">
    <location>
        <begin position="522"/>
        <end position="531"/>
    </location>
</feature>